<organism evidence="6 7">
    <name type="scientific">Mesorhizobium australicum</name>
    <dbReference type="NCBI Taxonomy" id="536018"/>
    <lineage>
        <taxon>Bacteria</taxon>
        <taxon>Pseudomonadati</taxon>
        <taxon>Pseudomonadota</taxon>
        <taxon>Alphaproteobacteria</taxon>
        <taxon>Hyphomicrobiales</taxon>
        <taxon>Phyllobacteriaceae</taxon>
        <taxon>Mesorhizobium</taxon>
    </lineage>
</organism>
<dbReference type="PANTHER" id="PTHR30483">
    <property type="entry name" value="LEUCINE-SPECIFIC-BINDING PROTEIN"/>
    <property type="match status" value="1"/>
</dbReference>
<evidence type="ECO:0000256" key="1">
    <source>
        <dbReference type="ARBA" id="ARBA00010062"/>
    </source>
</evidence>
<dbReference type="PANTHER" id="PTHR30483:SF6">
    <property type="entry name" value="PERIPLASMIC BINDING PROTEIN OF ABC TRANSPORTER FOR NATURAL AMINO ACIDS"/>
    <property type="match status" value="1"/>
</dbReference>
<feature type="domain" description="Leucine-binding protein" evidence="5">
    <location>
        <begin position="27"/>
        <end position="359"/>
    </location>
</feature>
<keyword evidence="3" id="KW-0029">Amino-acid transport</keyword>
<dbReference type="GO" id="GO:0006865">
    <property type="term" value="P:amino acid transport"/>
    <property type="evidence" value="ECO:0007669"/>
    <property type="project" value="UniProtKB-KW"/>
</dbReference>
<dbReference type="RefSeq" id="WP_085466748.1">
    <property type="nucleotide sequence ID" value="NZ_FXBL01000004.1"/>
</dbReference>
<protein>
    <submittedName>
        <fullName evidence="6">Branched-chain amino acid transport system substrate-binding protein</fullName>
    </submittedName>
</protein>
<sequence length="396" mass="43193">MAFGKFKTAALSGVAMVAMALPALADVNILYLSDMSGPTSVLTGESSQRAIEMAIADFGGEVNGEKIVLSVADHLSKPDVGLGIAREWVDGNKVDLLFSVDQSAVALAVSDLVRDKNVAYLHGASSTALTNEKCGPNQVQMLMDSYGLSRAITIPLVEAGRKKWYYITVDYAFGQDLQAKGEDAIKEAGGEFVGASKHSPQTTDFSAFLLEAQAKGAETIGLATFGAWQVAIAKQAQEFGLSIPLAPYFLGDTDIKAAGLESFQNVQSAIQFYWDQNDKTREFAKRYQERYSRPPTFTNAMHYEFITHYLNAMKAVGKKDATAVVQKMRETPIQMINGDTASIREDGRTLRPMYSYTTKTPEESKGDWDFMKITGKIEADKLAPPLSESKCPLVKK</sequence>
<gene>
    <name evidence="6" type="ORF">SAMN02982922_5119</name>
</gene>
<proteinExistence type="inferred from homology"/>
<dbReference type="InterPro" id="IPR051010">
    <property type="entry name" value="BCAA_transport"/>
</dbReference>
<evidence type="ECO:0000256" key="2">
    <source>
        <dbReference type="ARBA" id="ARBA00022729"/>
    </source>
</evidence>
<dbReference type="CDD" id="cd06327">
    <property type="entry name" value="PBP1_SBP-like"/>
    <property type="match status" value="1"/>
</dbReference>
<reference evidence="6 7" key="1">
    <citation type="submission" date="2017-04" db="EMBL/GenBank/DDBJ databases">
        <authorList>
            <person name="Afonso C.L."/>
            <person name="Miller P.J."/>
            <person name="Scott M.A."/>
            <person name="Spackman E."/>
            <person name="Goraichik I."/>
            <person name="Dimitrov K.M."/>
            <person name="Suarez D.L."/>
            <person name="Swayne D.E."/>
        </authorList>
    </citation>
    <scope>NUCLEOTIDE SEQUENCE [LARGE SCALE GENOMIC DNA]</scope>
    <source>
        <strain evidence="6 7">B5P</strain>
    </source>
</reference>
<keyword evidence="2 4" id="KW-0732">Signal</keyword>
<dbReference type="OrthoDB" id="5794591at2"/>
<dbReference type="InterPro" id="IPR028081">
    <property type="entry name" value="Leu-bd"/>
</dbReference>
<dbReference type="EMBL" id="FXBL01000004">
    <property type="protein sequence ID" value="SMH54563.1"/>
    <property type="molecule type" value="Genomic_DNA"/>
</dbReference>
<evidence type="ECO:0000313" key="6">
    <source>
        <dbReference type="EMBL" id="SMH54563.1"/>
    </source>
</evidence>
<dbReference type="Gene3D" id="3.40.50.2300">
    <property type="match status" value="2"/>
</dbReference>
<keyword evidence="7" id="KW-1185">Reference proteome</keyword>
<evidence type="ECO:0000259" key="5">
    <source>
        <dbReference type="Pfam" id="PF13458"/>
    </source>
</evidence>
<dbReference type="Proteomes" id="UP000193083">
    <property type="component" value="Unassembled WGS sequence"/>
</dbReference>
<dbReference type="InterPro" id="IPR028082">
    <property type="entry name" value="Peripla_BP_I"/>
</dbReference>
<dbReference type="SUPFAM" id="SSF53822">
    <property type="entry name" value="Periplasmic binding protein-like I"/>
    <property type="match status" value="1"/>
</dbReference>
<feature type="signal peptide" evidence="4">
    <location>
        <begin position="1"/>
        <end position="25"/>
    </location>
</feature>
<name>A0A1X7PRC7_9HYPH</name>
<accession>A0A1X7PRC7</accession>
<feature type="chain" id="PRO_5012191774" evidence="4">
    <location>
        <begin position="26"/>
        <end position="396"/>
    </location>
</feature>
<evidence type="ECO:0000256" key="3">
    <source>
        <dbReference type="ARBA" id="ARBA00022970"/>
    </source>
</evidence>
<evidence type="ECO:0000313" key="7">
    <source>
        <dbReference type="Proteomes" id="UP000193083"/>
    </source>
</evidence>
<dbReference type="Pfam" id="PF13458">
    <property type="entry name" value="Peripla_BP_6"/>
    <property type="match status" value="1"/>
</dbReference>
<evidence type="ECO:0000256" key="4">
    <source>
        <dbReference type="SAM" id="SignalP"/>
    </source>
</evidence>
<keyword evidence="3" id="KW-0813">Transport</keyword>
<dbReference type="AlphaFoldDB" id="A0A1X7PRC7"/>
<comment type="similarity">
    <text evidence="1">Belongs to the leucine-binding protein family.</text>
</comment>